<keyword evidence="3" id="KW-1185">Reference proteome</keyword>
<feature type="signal peptide" evidence="1">
    <location>
        <begin position="1"/>
        <end position="26"/>
    </location>
</feature>
<dbReference type="RefSeq" id="WP_205168434.1">
    <property type="nucleotide sequence ID" value="NZ_JAFBDZ010000001.1"/>
</dbReference>
<sequence length="193" mass="22699">MANWVRKSFVVLVSILTFGLVTPAQAVLNNNEELSKQNNKQNFQSEKSSEDQQVIYDHQHFVQNMMEEAEKQSYIKFGDKIKPVIEDEFKTVILPKMEEAISSMASQYPEEDLSSFEISEVPSYAKSEKIFHILDSRTGKDIIRFHVRKDHPPLEGYYFNFHYHTHRDDYQSHHHLGSIYWDKNTPPQWMSVS</sequence>
<gene>
    <name evidence="2" type="ORF">JOC86_000795</name>
</gene>
<dbReference type="Pfam" id="PF14005">
    <property type="entry name" value="YpjP"/>
    <property type="match status" value="1"/>
</dbReference>
<organism evidence="2 3">
    <name type="scientific">Rossellomorea pakistanensis</name>
    <dbReference type="NCBI Taxonomy" id="992288"/>
    <lineage>
        <taxon>Bacteria</taxon>
        <taxon>Bacillati</taxon>
        <taxon>Bacillota</taxon>
        <taxon>Bacilli</taxon>
        <taxon>Bacillales</taxon>
        <taxon>Bacillaceae</taxon>
        <taxon>Rossellomorea</taxon>
    </lineage>
</organism>
<reference evidence="2 3" key="1">
    <citation type="submission" date="2021-01" db="EMBL/GenBank/DDBJ databases">
        <title>Genomic Encyclopedia of Type Strains, Phase IV (KMG-IV): sequencing the most valuable type-strain genomes for metagenomic binning, comparative biology and taxonomic classification.</title>
        <authorList>
            <person name="Goeker M."/>
        </authorList>
    </citation>
    <scope>NUCLEOTIDE SEQUENCE [LARGE SCALE GENOMIC DNA]</scope>
    <source>
        <strain evidence="2 3">DSM 24834</strain>
    </source>
</reference>
<dbReference type="Proteomes" id="UP001646157">
    <property type="component" value="Unassembled WGS sequence"/>
</dbReference>
<name>A0ABS2N8U7_9BACI</name>
<accession>A0ABS2N8U7</accession>
<feature type="chain" id="PRO_5046502654" evidence="1">
    <location>
        <begin position="27"/>
        <end position="193"/>
    </location>
</feature>
<dbReference type="EMBL" id="JAFBDZ010000001">
    <property type="protein sequence ID" value="MBM7584258.1"/>
    <property type="molecule type" value="Genomic_DNA"/>
</dbReference>
<evidence type="ECO:0000313" key="3">
    <source>
        <dbReference type="Proteomes" id="UP001646157"/>
    </source>
</evidence>
<evidence type="ECO:0000256" key="1">
    <source>
        <dbReference type="SAM" id="SignalP"/>
    </source>
</evidence>
<evidence type="ECO:0000313" key="2">
    <source>
        <dbReference type="EMBL" id="MBM7584258.1"/>
    </source>
</evidence>
<protein>
    <submittedName>
        <fullName evidence="2">Ribosomal silencing factor RsfS</fullName>
    </submittedName>
</protein>
<dbReference type="InterPro" id="IPR025616">
    <property type="entry name" value="YpjP"/>
</dbReference>
<comment type="caution">
    <text evidence="2">The sequence shown here is derived from an EMBL/GenBank/DDBJ whole genome shotgun (WGS) entry which is preliminary data.</text>
</comment>
<keyword evidence="1" id="KW-0732">Signal</keyword>
<proteinExistence type="predicted"/>